<sequence length="447" mass="49583">MASKSSTAPRRAIVIGASTTGLIAAAALARHFAHVMVLERDTLPEEPEWRKGVPQSRHVHLLLRCGEEIISHYFPGLTDELVAAGGRRVDMAGDTRWFYAGGWKARFQSGITMHCQSKGFLEWAIRRRVESLGNVTIRDRAEIDTFTTAPGSVTGVRLKDGEEIAADLVVDASGRNSKTPQRLAALGFGTVEISELPVDVGYATRAYRMPRGARDWQSLIVHPRYPDARIGVIIPVEGDRWLVTLVGWRGDQPPADDEGFLEFARGLSVPDIYEAIRDAEPLTQAGLHRFPGNLRRHYDRLATMPDGLVVIGDAACSFNPIYAQGMTQGATAARILDDCLERRAKHGNSGLAGFGPVFQREYAKFANRCWLISTTEEYRDPLVAPHPPLWTRLANWYLEQVHELSWSDRRAAKSFLEVMHLLRPPASLLSPGLATRVLAHSLFARAH</sequence>
<keyword evidence="3" id="KW-1185">Reference proteome</keyword>
<gene>
    <name evidence="2" type="ordered locus">Plav_1135</name>
</gene>
<dbReference type="Pfam" id="PF01494">
    <property type="entry name" value="FAD_binding_3"/>
    <property type="match status" value="1"/>
</dbReference>
<reference evidence="2 3" key="1">
    <citation type="journal article" date="2011" name="Stand. Genomic Sci.">
        <title>Complete genome sequence of Parvibaculum lavamentivorans type strain (DS-1(T)).</title>
        <authorList>
            <person name="Schleheck D."/>
            <person name="Weiss M."/>
            <person name="Pitluck S."/>
            <person name="Bruce D."/>
            <person name="Land M.L."/>
            <person name="Han S."/>
            <person name="Saunders E."/>
            <person name="Tapia R."/>
            <person name="Detter C."/>
            <person name="Brettin T."/>
            <person name="Han J."/>
            <person name="Woyke T."/>
            <person name="Goodwin L."/>
            <person name="Pennacchio L."/>
            <person name="Nolan M."/>
            <person name="Cook A.M."/>
            <person name="Kjelleberg S."/>
            <person name="Thomas T."/>
        </authorList>
    </citation>
    <scope>NUCLEOTIDE SEQUENCE [LARGE SCALE GENOMIC DNA]</scope>
    <source>
        <strain evidence="3">DS-1 / DSM 13023 / NCIMB 13966</strain>
    </source>
</reference>
<protein>
    <submittedName>
        <fullName evidence="2">FAD dependent oxidoreductase</fullName>
    </submittedName>
</protein>
<dbReference type="STRING" id="402881.Plav_1135"/>
<evidence type="ECO:0000313" key="2">
    <source>
        <dbReference type="EMBL" id="ABS62756.1"/>
    </source>
</evidence>
<dbReference type="Proteomes" id="UP000006377">
    <property type="component" value="Chromosome"/>
</dbReference>
<dbReference type="HOGENOM" id="CLU_028028_2_0_5"/>
<proteinExistence type="predicted"/>
<dbReference type="GO" id="GO:0071949">
    <property type="term" value="F:FAD binding"/>
    <property type="evidence" value="ECO:0007669"/>
    <property type="project" value="InterPro"/>
</dbReference>
<feature type="domain" description="FAD-binding" evidence="1">
    <location>
        <begin position="12"/>
        <end position="332"/>
    </location>
</feature>
<evidence type="ECO:0000259" key="1">
    <source>
        <dbReference type="Pfam" id="PF01494"/>
    </source>
</evidence>
<dbReference type="KEGG" id="pla:Plav_1135"/>
<dbReference type="InterPro" id="IPR036188">
    <property type="entry name" value="FAD/NAD-bd_sf"/>
</dbReference>
<name>A7HS73_PARL1</name>
<dbReference type="InterPro" id="IPR002938">
    <property type="entry name" value="FAD-bd"/>
</dbReference>
<dbReference type="SUPFAM" id="SSF51905">
    <property type="entry name" value="FAD/NAD(P)-binding domain"/>
    <property type="match status" value="1"/>
</dbReference>
<dbReference type="PANTHER" id="PTHR43422:SF3">
    <property type="entry name" value="THIAMINE THIAZOLE SYNTHASE"/>
    <property type="match status" value="1"/>
</dbReference>
<accession>A7HS73</accession>
<evidence type="ECO:0000313" key="3">
    <source>
        <dbReference type="Proteomes" id="UP000006377"/>
    </source>
</evidence>
<dbReference type="eggNOG" id="COG0654">
    <property type="taxonomic scope" value="Bacteria"/>
</dbReference>
<dbReference type="Gene3D" id="3.50.50.60">
    <property type="entry name" value="FAD/NAD(P)-binding domain"/>
    <property type="match status" value="1"/>
</dbReference>
<dbReference type="RefSeq" id="WP_012110019.1">
    <property type="nucleotide sequence ID" value="NC_009719.1"/>
</dbReference>
<organism evidence="2 3">
    <name type="scientific">Parvibaculum lavamentivorans (strain DS-1 / DSM 13023 / NCIMB 13966)</name>
    <dbReference type="NCBI Taxonomy" id="402881"/>
    <lineage>
        <taxon>Bacteria</taxon>
        <taxon>Pseudomonadati</taxon>
        <taxon>Pseudomonadota</taxon>
        <taxon>Alphaproteobacteria</taxon>
        <taxon>Hyphomicrobiales</taxon>
        <taxon>Parvibaculaceae</taxon>
        <taxon>Parvibaculum</taxon>
    </lineage>
</organism>
<dbReference type="PANTHER" id="PTHR43422">
    <property type="entry name" value="THIAMINE THIAZOLE SYNTHASE"/>
    <property type="match status" value="1"/>
</dbReference>
<dbReference type="EMBL" id="CP000774">
    <property type="protein sequence ID" value="ABS62756.1"/>
    <property type="molecule type" value="Genomic_DNA"/>
</dbReference>
<dbReference type="AlphaFoldDB" id="A7HS73"/>